<feature type="compositionally biased region" description="Polar residues" evidence="1">
    <location>
        <begin position="817"/>
        <end position="838"/>
    </location>
</feature>
<gene>
    <name evidence="3" type="ORF">GLOTRDRAFT_113569</name>
</gene>
<dbReference type="OMA" id="THLDTEW"/>
<feature type="compositionally biased region" description="Polar residues" evidence="1">
    <location>
        <begin position="705"/>
        <end position="717"/>
    </location>
</feature>
<dbReference type="Pfam" id="PF02213">
    <property type="entry name" value="GYF"/>
    <property type="match status" value="1"/>
</dbReference>
<feature type="region of interest" description="Disordered" evidence="1">
    <location>
        <begin position="1"/>
        <end position="67"/>
    </location>
</feature>
<evidence type="ECO:0000256" key="1">
    <source>
        <dbReference type="SAM" id="MobiDB-lite"/>
    </source>
</evidence>
<dbReference type="EMBL" id="KB469296">
    <property type="protein sequence ID" value="EPQ61120.1"/>
    <property type="molecule type" value="Genomic_DNA"/>
</dbReference>
<feature type="compositionally biased region" description="Pro residues" evidence="1">
    <location>
        <begin position="665"/>
        <end position="674"/>
    </location>
</feature>
<feature type="domain" description="GYF" evidence="2">
    <location>
        <begin position="343"/>
        <end position="395"/>
    </location>
</feature>
<feature type="compositionally biased region" description="Low complexity" evidence="1">
    <location>
        <begin position="313"/>
        <end position="326"/>
    </location>
</feature>
<feature type="compositionally biased region" description="Low complexity" evidence="1">
    <location>
        <begin position="1088"/>
        <end position="1118"/>
    </location>
</feature>
<feature type="compositionally biased region" description="Polar residues" evidence="1">
    <location>
        <begin position="128"/>
        <end position="140"/>
    </location>
</feature>
<feature type="compositionally biased region" description="Polar residues" evidence="1">
    <location>
        <begin position="776"/>
        <end position="785"/>
    </location>
</feature>
<reference evidence="3 4" key="1">
    <citation type="journal article" date="2012" name="Science">
        <title>The Paleozoic origin of enzymatic lignin decomposition reconstructed from 31 fungal genomes.</title>
        <authorList>
            <person name="Floudas D."/>
            <person name="Binder M."/>
            <person name="Riley R."/>
            <person name="Barry K."/>
            <person name="Blanchette R.A."/>
            <person name="Henrissat B."/>
            <person name="Martinez A.T."/>
            <person name="Otillar R."/>
            <person name="Spatafora J.W."/>
            <person name="Yadav J.S."/>
            <person name="Aerts A."/>
            <person name="Benoit I."/>
            <person name="Boyd A."/>
            <person name="Carlson A."/>
            <person name="Copeland A."/>
            <person name="Coutinho P.M."/>
            <person name="de Vries R.P."/>
            <person name="Ferreira P."/>
            <person name="Findley K."/>
            <person name="Foster B."/>
            <person name="Gaskell J."/>
            <person name="Glotzer D."/>
            <person name="Gorecki P."/>
            <person name="Heitman J."/>
            <person name="Hesse C."/>
            <person name="Hori C."/>
            <person name="Igarashi K."/>
            <person name="Jurgens J.A."/>
            <person name="Kallen N."/>
            <person name="Kersten P."/>
            <person name="Kohler A."/>
            <person name="Kuees U."/>
            <person name="Kumar T.K.A."/>
            <person name="Kuo A."/>
            <person name="LaButti K."/>
            <person name="Larrondo L.F."/>
            <person name="Lindquist E."/>
            <person name="Ling A."/>
            <person name="Lombard V."/>
            <person name="Lucas S."/>
            <person name="Lundell T."/>
            <person name="Martin R."/>
            <person name="McLaughlin D.J."/>
            <person name="Morgenstern I."/>
            <person name="Morin E."/>
            <person name="Murat C."/>
            <person name="Nagy L.G."/>
            <person name="Nolan M."/>
            <person name="Ohm R.A."/>
            <person name="Patyshakuliyeva A."/>
            <person name="Rokas A."/>
            <person name="Ruiz-Duenas F.J."/>
            <person name="Sabat G."/>
            <person name="Salamov A."/>
            <person name="Samejima M."/>
            <person name="Schmutz J."/>
            <person name="Slot J.C."/>
            <person name="St John F."/>
            <person name="Stenlid J."/>
            <person name="Sun H."/>
            <person name="Sun S."/>
            <person name="Syed K."/>
            <person name="Tsang A."/>
            <person name="Wiebenga A."/>
            <person name="Young D."/>
            <person name="Pisabarro A."/>
            <person name="Eastwood D.C."/>
            <person name="Martin F."/>
            <person name="Cullen D."/>
            <person name="Grigoriev I.V."/>
            <person name="Hibbett D.S."/>
        </authorList>
    </citation>
    <scope>NUCLEOTIDE SEQUENCE [LARGE SCALE GENOMIC DNA]</scope>
    <source>
        <strain evidence="3 4">ATCC 11539</strain>
    </source>
</reference>
<feature type="compositionally biased region" description="Low complexity" evidence="1">
    <location>
        <begin position="886"/>
        <end position="915"/>
    </location>
</feature>
<proteinExistence type="predicted"/>
<feature type="compositionally biased region" description="Basic and acidic residues" evidence="1">
    <location>
        <begin position="1029"/>
        <end position="1049"/>
    </location>
</feature>
<keyword evidence="4" id="KW-1185">Reference proteome</keyword>
<feature type="compositionally biased region" description="Polar residues" evidence="1">
    <location>
        <begin position="749"/>
        <end position="767"/>
    </location>
</feature>
<dbReference type="CDD" id="cd00072">
    <property type="entry name" value="GYF"/>
    <property type="match status" value="1"/>
</dbReference>
<feature type="region of interest" description="Disordered" evidence="1">
    <location>
        <begin position="1225"/>
        <end position="1271"/>
    </location>
</feature>
<dbReference type="InterPro" id="IPR035445">
    <property type="entry name" value="GYF-like_dom_sf"/>
</dbReference>
<feature type="compositionally biased region" description="Basic and acidic residues" evidence="1">
    <location>
        <begin position="52"/>
        <end position="67"/>
    </location>
</feature>
<evidence type="ECO:0000313" key="4">
    <source>
        <dbReference type="Proteomes" id="UP000030669"/>
    </source>
</evidence>
<dbReference type="GeneID" id="19299751"/>
<dbReference type="SUPFAM" id="SSF55277">
    <property type="entry name" value="GYF domain"/>
    <property type="match status" value="1"/>
</dbReference>
<dbReference type="HOGENOM" id="CLU_269914_0_0_1"/>
<feature type="compositionally biased region" description="Low complexity" evidence="1">
    <location>
        <begin position="1004"/>
        <end position="1016"/>
    </location>
</feature>
<feature type="region of interest" description="Disordered" evidence="1">
    <location>
        <begin position="127"/>
        <end position="295"/>
    </location>
</feature>
<feature type="region of interest" description="Disordered" evidence="1">
    <location>
        <begin position="951"/>
        <end position="1119"/>
    </location>
</feature>
<feature type="compositionally biased region" description="Polar residues" evidence="1">
    <location>
        <begin position="723"/>
        <end position="737"/>
    </location>
</feature>
<sequence>MTAATLQFGPEWMRTKPQTPRSQAAPSPPLQSSGLPAASSYSSLVTPAPQPPEEKRESSNPFKYSKEDMLRIYKEGGGRGGLGLEVERWEGIVREVGSEPAALKEWTEAEKKLFAGSLNSEMRRRQSTDYLGSSAATSLTGERPRLAHNSSGGVSPMRERFGSLMGRRRGDSTDQQPSIIPRKLSVSGIHGALNGPREGALPSPRTRVGFTQGFDGVLNGGDSWNLRRRPSEGPLRANSISMEHGEMAPQSDGQRDKIKEEEESAQAHGDRTSSEQSSATTSATGTPAAQDNKANCTSETTAVLDNGIASLSSGDSSNNAGGSVSVHPDNKSSGLPGLSDLVSIEWSYLDPQGQVQGPFRADVMQKWHDEGYFTPDLLMKRTHIDTEWTSVGELALRAGGGQIFLSPLVQSTAPPGLPRRSEPSADQLLPPRDPVMIAQPYQPVPLRSLRTSTLDSYLNGSPSVSASPSSSLGAGRFSNGSPDPAAFGNNVQNNLYAAGDPSMGARGARFGAPRESQPISDRQFRGGYNDTSFDSSYLPAASPFERTLPNRASSIDSFGYGPMGHGRFGPDGGAGFTGEYNGLISDSPYISPAIPMNANGLAGVRGLSDSGIGPLNSPGSSGMPFAAQRSLSHLSRDALSRHGLPESPAVDNVLNGHGPSFGPLPQTPSFPQSPPSQLGSQQSQALAPLAAALAQSSVGPPPPNVQHSQGLQQSLISGPSPRTPSSSWNVQEQSPSRRPNPFDAPLPKTGNTSVNATQGGAISSSGSVAPFHQQPRRTASGNSATPSQPQPQHEQSPWYTASRGIVEDGWGDPSGANRLTVSNLMQHNEQQEQQAERTPSQKDSPEPMEPPAVVVEPSPVQPTVPAATGDKVVSKKKASQKTTQGAPAEAAEPAPVPSSTASATPTTANVSSSVAPPKPAWSIGEEKAKPSGVAMGFREIQEAEAKRLEARKVAEKEKEDRERLSKANASSTSEESPPFVASWGLPTSKAGAARTVSQAPKESAAPATSPPQAAAPWTNAVKPVTTKKTMKEIQEEEERRKKEAAKQKESMATAARRGYAETTTRSTPVTPATIGGPWAMVGPGGKVSTPGASATATPASRPSLPTSTSTPAVASATPRSVNSVNAVARNGGGSSVPAAAKAAPGAKAEDVPAVPSAELLKWMSDSLKGLDSSVNLEEIISMLLTFPLDPDPSTLELISELIYANSTTMDGRRFAADFVSRRKLDASSRGKTNGMKAPSIADVVKAQPKPAQNDGWGGFKVVNKKKKGGKS</sequence>
<dbReference type="OrthoDB" id="6415790at2759"/>
<feature type="region of interest" description="Disordered" evidence="1">
    <location>
        <begin position="641"/>
        <end position="936"/>
    </location>
</feature>
<evidence type="ECO:0000259" key="2">
    <source>
        <dbReference type="PROSITE" id="PS50829"/>
    </source>
</evidence>
<feature type="compositionally biased region" description="Low complexity" evidence="1">
    <location>
        <begin position="1062"/>
        <end position="1073"/>
    </location>
</feature>
<dbReference type="RefSeq" id="XP_007861366.1">
    <property type="nucleotide sequence ID" value="XM_007863175.1"/>
</dbReference>
<dbReference type="Gene3D" id="3.30.1490.40">
    <property type="match status" value="1"/>
</dbReference>
<feature type="region of interest" description="Disordered" evidence="1">
    <location>
        <begin position="313"/>
        <end position="333"/>
    </location>
</feature>
<dbReference type="SMART" id="SM00444">
    <property type="entry name" value="GYF"/>
    <property type="match status" value="1"/>
</dbReference>
<feature type="compositionally biased region" description="Low complexity" evidence="1">
    <location>
        <begin position="22"/>
        <end position="44"/>
    </location>
</feature>
<protein>
    <recommendedName>
        <fullName evidence="2">GYF domain-containing protein</fullName>
    </recommendedName>
</protein>
<evidence type="ECO:0000313" key="3">
    <source>
        <dbReference type="EMBL" id="EPQ61120.1"/>
    </source>
</evidence>
<organism evidence="3 4">
    <name type="scientific">Gloeophyllum trabeum (strain ATCC 11539 / FP-39264 / Madison 617)</name>
    <name type="common">Brown rot fungus</name>
    <dbReference type="NCBI Taxonomy" id="670483"/>
    <lineage>
        <taxon>Eukaryota</taxon>
        <taxon>Fungi</taxon>
        <taxon>Dikarya</taxon>
        <taxon>Basidiomycota</taxon>
        <taxon>Agaricomycotina</taxon>
        <taxon>Agaricomycetes</taxon>
        <taxon>Gloeophyllales</taxon>
        <taxon>Gloeophyllaceae</taxon>
        <taxon>Gloeophyllum</taxon>
    </lineage>
</organism>
<feature type="compositionally biased region" description="Basic and acidic residues" evidence="1">
    <location>
        <begin position="951"/>
        <end position="965"/>
    </location>
</feature>
<feature type="compositionally biased region" description="Low complexity" evidence="1">
    <location>
        <begin position="675"/>
        <end position="697"/>
    </location>
</feature>
<feature type="compositionally biased region" description="Basic residues" evidence="1">
    <location>
        <begin position="1262"/>
        <end position="1271"/>
    </location>
</feature>
<feature type="compositionally biased region" description="Low complexity" evidence="1">
    <location>
        <begin position="786"/>
        <end position="797"/>
    </location>
</feature>
<dbReference type="InterPro" id="IPR003169">
    <property type="entry name" value="GYF"/>
</dbReference>
<dbReference type="AlphaFoldDB" id="S7S144"/>
<accession>S7S144</accession>
<feature type="compositionally biased region" description="Low complexity" evidence="1">
    <location>
        <begin position="274"/>
        <end position="289"/>
    </location>
</feature>
<dbReference type="STRING" id="670483.S7S144"/>
<dbReference type="Proteomes" id="UP000030669">
    <property type="component" value="Unassembled WGS sequence"/>
</dbReference>
<dbReference type="KEGG" id="gtr:GLOTRDRAFT_113569"/>
<dbReference type="eggNOG" id="KOG1862">
    <property type="taxonomic scope" value="Eukaryota"/>
</dbReference>
<dbReference type="PROSITE" id="PS50829">
    <property type="entry name" value="GYF"/>
    <property type="match status" value="1"/>
</dbReference>
<name>S7S144_GLOTA</name>
<feature type="region of interest" description="Disordered" evidence="1">
    <location>
        <begin position="498"/>
        <end position="528"/>
    </location>
</feature>